<feature type="compositionally biased region" description="Polar residues" evidence="1">
    <location>
        <begin position="95"/>
        <end position="106"/>
    </location>
</feature>
<feature type="region of interest" description="Disordered" evidence="1">
    <location>
        <begin position="137"/>
        <end position="180"/>
    </location>
</feature>
<accession>A0AAV9K2G3</accession>
<reference evidence="2 3" key="1">
    <citation type="submission" date="2023-10" db="EMBL/GenBank/DDBJ databases">
        <title>Genome-Wide Identification Analysis in wild type Solanum Pinnatisectum Reveals Some Genes Defensing Phytophthora Infestans.</title>
        <authorList>
            <person name="Sun C."/>
        </authorList>
    </citation>
    <scope>NUCLEOTIDE SEQUENCE [LARGE SCALE GENOMIC DNA]</scope>
    <source>
        <strain evidence="2">LQN</strain>
        <tissue evidence="2">Leaf</tissue>
    </source>
</reference>
<comment type="caution">
    <text evidence="2">The sequence shown here is derived from an EMBL/GenBank/DDBJ whole genome shotgun (WGS) entry which is preliminary data.</text>
</comment>
<evidence type="ECO:0000313" key="3">
    <source>
        <dbReference type="Proteomes" id="UP001311915"/>
    </source>
</evidence>
<sequence>MQNMMNTHFSNLALGQQPVQVNVVQQLPTWCEIYKGGDHSAEVCGAIPNSVNFVGNAQRGGGQQNYGNSYNPSWCNHPNFSWGGNQNQAQGQNQYRPQGNAQGYQPQVQWEQRNKQYSNMSMEEMLQFWQFASSQNSRLQEGLPGNTDSNPNEPNESEVGAQEEKVQPIVKPPPSFPQKFKKQKEDKCFGKFLSLLKQFHINLPLVDVLQGIPGMLNM</sequence>
<dbReference type="EMBL" id="JAWPEI010000015">
    <property type="protein sequence ID" value="KAK4707417.1"/>
    <property type="molecule type" value="Genomic_DNA"/>
</dbReference>
<feature type="compositionally biased region" description="Low complexity" evidence="1">
    <location>
        <begin position="83"/>
        <end position="94"/>
    </location>
</feature>
<name>A0AAV9K2G3_9SOLN</name>
<dbReference type="Proteomes" id="UP001311915">
    <property type="component" value="Unassembled WGS sequence"/>
</dbReference>
<protein>
    <submittedName>
        <fullName evidence="2">Uncharacterized protein</fullName>
    </submittedName>
</protein>
<dbReference type="AlphaFoldDB" id="A0AAV9K2G3"/>
<feature type="region of interest" description="Disordered" evidence="1">
    <location>
        <begin position="79"/>
        <end position="106"/>
    </location>
</feature>
<keyword evidence="3" id="KW-1185">Reference proteome</keyword>
<gene>
    <name evidence="2" type="ORF">R3W88_033018</name>
</gene>
<evidence type="ECO:0000256" key="1">
    <source>
        <dbReference type="SAM" id="MobiDB-lite"/>
    </source>
</evidence>
<proteinExistence type="predicted"/>
<evidence type="ECO:0000313" key="2">
    <source>
        <dbReference type="EMBL" id="KAK4707417.1"/>
    </source>
</evidence>
<organism evidence="2 3">
    <name type="scientific">Solanum pinnatisectum</name>
    <name type="common">tansyleaf nightshade</name>
    <dbReference type="NCBI Taxonomy" id="50273"/>
    <lineage>
        <taxon>Eukaryota</taxon>
        <taxon>Viridiplantae</taxon>
        <taxon>Streptophyta</taxon>
        <taxon>Embryophyta</taxon>
        <taxon>Tracheophyta</taxon>
        <taxon>Spermatophyta</taxon>
        <taxon>Magnoliopsida</taxon>
        <taxon>eudicotyledons</taxon>
        <taxon>Gunneridae</taxon>
        <taxon>Pentapetalae</taxon>
        <taxon>asterids</taxon>
        <taxon>lamiids</taxon>
        <taxon>Solanales</taxon>
        <taxon>Solanaceae</taxon>
        <taxon>Solanoideae</taxon>
        <taxon>Solaneae</taxon>
        <taxon>Solanum</taxon>
    </lineage>
</organism>